<dbReference type="PROSITE" id="PS51186">
    <property type="entry name" value="GNAT"/>
    <property type="match status" value="1"/>
</dbReference>
<dbReference type="Gene3D" id="3.40.630.30">
    <property type="match status" value="1"/>
</dbReference>
<dbReference type="EMBL" id="JACEFB010000017">
    <property type="protein sequence ID" value="MBA2227674.1"/>
    <property type="molecule type" value="Genomic_DNA"/>
</dbReference>
<dbReference type="RefSeq" id="WP_194539537.1">
    <property type="nucleotide sequence ID" value="NZ_JACEFB010000017.1"/>
</dbReference>
<proteinExistence type="predicted"/>
<dbReference type="PANTHER" id="PTHR43617:SF38">
    <property type="entry name" value="N-ACETYLTRANSFERASE DOMAIN-CONTAINING PROTEIN"/>
    <property type="match status" value="1"/>
</dbReference>
<gene>
    <name evidence="2" type="ORF">H0921_16065</name>
</gene>
<protein>
    <submittedName>
        <fullName evidence="2">GNAT family N-acetyltransferase</fullName>
    </submittedName>
</protein>
<evidence type="ECO:0000313" key="2">
    <source>
        <dbReference type="EMBL" id="MBA2227674.1"/>
    </source>
</evidence>
<dbReference type="CDD" id="cd04301">
    <property type="entry name" value="NAT_SF"/>
    <property type="match status" value="1"/>
</dbReference>
<dbReference type="InterPro" id="IPR000182">
    <property type="entry name" value="GNAT_dom"/>
</dbReference>
<organism evidence="2 3">
    <name type="scientific">Thermogemmata fonticola</name>
    <dbReference type="NCBI Taxonomy" id="2755323"/>
    <lineage>
        <taxon>Bacteria</taxon>
        <taxon>Pseudomonadati</taxon>
        <taxon>Planctomycetota</taxon>
        <taxon>Planctomycetia</taxon>
        <taxon>Gemmatales</taxon>
        <taxon>Gemmataceae</taxon>
        <taxon>Thermogemmata</taxon>
    </lineage>
</organism>
<dbReference type="Proteomes" id="UP000542342">
    <property type="component" value="Unassembled WGS sequence"/>
</dbReference>
<dbReference type="SUPFAM" id="SSF55729">
    <property type="entry name" value="Acyl-CoA N-acyltransferases (Nat)"/>
    <property type="match status" value="1"/>
</dbReference>
<evidence type="ECO:0000313" key="3">
    <source>
        <dbReference type="Proteomes" id="UP000542342"/>
    </source>
</evidence>
<dbReference type="InterPro" id="IPR050276">
    <property type="entry name" value="MshD_Acetyltransferase"/>
</dbReference>
<dbReference type="PANTHER" id="PTHR43617">
    <property type="entry name" value="L-AMINO ACID N-ACETYLTRANSFERASE"/>
    <property type="match status" value="1"/>
</dbReference>
<accession>A0A7V8VGK6</accession>
<keyword evidence="2" id="KW-0808">Transferase</keyword>
<comment type="caution">
    <text evidence="2">The sequence shown here is derived from an EMBL/GenBank/DDBJ whole genome shotgun (WGS) entry which is preliminary data.</text>
</comment>
<feature type="domain" description="N-acetyltransferase" evidence="1">
    <location>
        <begin position="6"/>
        <end position="156"/>
    </location>
</feature>
<dbReference type="GO" id="GO:0016747">
    <property type="term" value="F:acyltransferase activity, transferring groups other than amino-acyl groups"/>
    <property type="evidence" value="ECO:0007669"/>
    <property type="project" value="InterPro"/>
</dbReference>
<reference evidence="2 3" key="1">
    <citation type="submission" date="2020-07" db="EMBL/GenBank/DDBJ databases">
        <title>Thermogemmata thermophila gen. nov., sp. nov., a novel moderate thermophilic planctomycete from a Kamchatka hot spring.</title>
        <authorList>
            <person name="Elcheninov A.G."/>
            <person name="Podosokorskaya O.A."/>
            <person name="Kovaleva O.L."/>
            <person name="Novikov A."/>
            <person name="Bonch-Osmolovskaya E.A."/>
            <person name="Toshchakov S.V."/>
            <person name="Kublanov I.V."/>
        </authorList>
    </citation>
    <scope>NUCLEOTIDE SEQUENCE [LARGE SCALE GENOMIC DNA]</scope>
    <source>
        <strain evidence="2 3">2918</strain>
    </source>
</reference>
<dbReference type="InterPro" id="IPR016181">
    <property type="entry name" value="Acyl_CoA_acyltransferase"/>
</dbReference>
<dbReference type="AlphaFoldDB" id="A0A7V8VGK6"/>
<name>A0A7V8VGK6_9BACT</name>
<sequence>MNPERMVIRAAERRDLAALVAYNLALAWETEQKRLDPVTVEAGVAALLGDPQRGFYTVAEVEGQVVGQVLITFEWSDWRNGWFWWLQSVYVQPAFRRRGVFRALVEHLEERARREGQVVGLRLYVERDNRAAQAVYAALGLQPTTYGVLEKCWKPV</sequence>
<keyword evidence="3" id="KW-1185">Reference proteome</keyword>
<dbReference type="Pfam" id="PF00583">
    <property type="entry name" value="Acetyltransf_1"/>
    <property type="match status" value="1"/>
</dbReference>
<evidence type="ECO:0000259" key="1">
    <source>
        <dbReference type="PROSITE" id="PS51186"/>
    </source>
</evidence>